<accession>M5RR53</accession>
<feature type="region of interest" description="Disordered" evidence="1">
    <location>
        <begin position="1"/>
        <end position="51"/>
    </location>
</feature>
<gene>
    <name evidence="2" type="ORF">RMSM_01290</name>
</gene>
<keyword evidence="3" id="KW-1185">Reference proteome</keyword>
<dbReference type="AlphaFoldDB" id="M5RR53"/>
<dbReference type="EMBL" id="ANOG01000192">
    <property type="protein sequence ID" value="EMI21775.1"/>
    <property type="molecule type" value="Genomic_DNA"/>
</dbReference>
<protein>
    <submittedName>
        <fullName evidence="2">Uncharacterized protein</fullName>
    </submittedName>
</protein>
<comment type="caution">
    <text evidence="2">The sequence shown here is derived from an EMBL/GenBank/DDBJ whole genome shotgun (WGS) entry which is preliminary data.</text>
</comment>
<dbReference type="Proteomes" id="UP000011991">
    <property type="component" value="Unassembled WGS sequence"/>
</dbReference>
<name>M5RR53_9BACT</name>
<organism evidence="2 3">
    <name type="scientific">Rhodopirellula maiorica SM1</name>
    <dbReference type="NCBI Taxonomy" id="1265738"/>
    <lineage>
        <taxon>Bacteria</taxon>
        <taxon>Pseudomonadati</taxon>
        <taxon>Planctomycetota</taxon>
        <taxon>Planctomycetia</taxon>
        <taxon>Pirellulales</taxon>
        <taxon>Pirellulaceae</taxon>
        <taxon>Novipirellula</taxon>
    </lineage>
</organism>
<sequence length="51" mass="5483">MNGVTIATERPAKSDPFRGRVSKVISESGSLKKEVRQSQGHASSALVQQKT</sequence>
<reference evidence="2 3" key="1">
    <citation type="journal article" date="2013" name="Mar. Genomics">
        <title>Expression of sulfatases in Rhodopirellula baltica and the diversity of sulfatases in the genus Rhodopirellula.</title>
        <authorList>
            <person name="Wegner C.E."/>
            <person name="Richter-Heitmann T."/>
            <person name="Klindworth A."/>
            <person name="Klockow C."/>
            <person name="Richter M."/>
            <person name="Achstetter T."/>
            <person name="Glockner F.O."/>
            <person name="Harder J."/>
        </authorList>
    </citation>
    <scope>NUCLEOTIDE SEQUENCE [LARGE SCALE GENOMIC DNA]</scope>
    <source>
        <strain evidence="2 3">SM1</strain>
    </source>
</reference>
<dbReference type="PATRIC" id="fig|1265738.3.peg.1279"/>
<evidence type="ECO:0000256" key="1">
    <source>
        <dbReference type="SAM" id="MobiDB-lite"/>
    </source>
</evidence>
<proteinExistence type="predicted"/>
<evidence type="ECO:0000313" key="3">
    <source>
        <dbReference type="Proteomes" id="UP000011991"/>
    </source>
</evidence>
<feature type="compositionally biased region" description="Polar residues" evidence="1">
    <location>
        <begin position="37"/>
        <end position="51"/>
    </location>
</feature>
<evidence type="ECO:0000313" key="2">
    <source>
        <dbReference type="EMBL" id="EMI21775.1"/>
    </source>
</evidence>